<protein>
    <recommendedName>
        <fullName evidence="3">phosphatidylserine decarboxylase</fullName>
        <ecNumber evidence="3">4.1.1.65</ecNumber>
    </recommendedName>
</protein>
<evidence type="ECO:0000313" key="14">
    <source>
        <dbReference type="EMBL" id="KAK4535300.1"/>
    </source>
</evidence>
<dbReference type="NCBIfam" id="TIGR00163">
    <property type="entry name" value="PS_decarb"/>
    <property type="match status" value="1"/>
</dbReference>
<evidence type="ECO:0000256" key="13">
    <source>
        <dbReference type="SAM" id="SignalP"/>
    </source>
</evidence>
<keyword evidence="15" id="KW-1185">Reference proteome</keyword>
<evidence type="ECO:0000256" key="1">
    <source>
        <dbReference type="ARBA" id="ARBA00001928"/>
    </source>
</evidence>
<evidence type="ECO:0000256" key="12">
    <source>
        <dbReference type="SAM" id="MobiDB-lite"/>
    </source>
</evidence>
<dbReference type="EMBL" id="JANCYW010000004">
    <property type="protein sequence ID" value="KAK4535300.1"/>
    <property type="molecule type" value="Genomic_DNA"/>
</dbReference>
<comment type="caution">
    <text evidence="14">The sequence shown here is derived from an EMBL/GenBank/DDBJ whole genome shotgun (WGS) entry which is preliminary data.</text>
</comment>
<comment type="cofactor">
    <cofactor evidence="1">
        <name>pyruvate</name>
        <dbReference type="ChEBI" id="CHEBI:15361"/>
    </cofactor>
</comment>
<evidence type="ECO:0000256" key="11">
    <source>
        <dbReference type="ARBA" id="ARBA00024326"/>
    </source>
</evidence>
<dbReference type="GO" id="GO:0005739">
    <property type="term" value="C:mitochondrion"/>
    <property type="evidence" value="ECO:0007669"/>
    <property type="project" value="TreeGrafter"/>
</dbReference>
<dbReference type="GO" id="GO:0004609">
    <property type="term" value="F:phosphatidylserine decarboxylase activity"/>
    <property type="evidence" value="ECO:0007669"/>
    <property type="project" value="UniProtKB-EC"/>
</dbReference>
<keyword evidence="7" id="KW-0594">Phospholipid biosynthesis</keyword>
<keyword evidence="9" id="KW-1208">Phospholipid metabolism</keyword>
<gene>
    <name evidence="14" type="ORF">CDCA_CDCA04G1325</name>
</gene>
<keyword evidence="4" id="KW-0444">Lipid biosynthesis</keyword>
<evidence type="ECO:0000256" key="8">
    <source>
        <dbReference type="ARBA" id="ARBA00023239"/>
    </source>
</evidence>
<keyword evidence="6" id="KW-0443">Lipid metabolism</keyword>
<feature type="signal peptide" evidence="13">
    <location>
        <begin position="1"/>
        <end position="21"/>
    </location>
</feature>
<keyword evidence="5" id="KW-0210">Decarboxylase</keyword>
<dbReference type="EC" id="4.1.1.65" evidence="3"/>
<keyword evidence="8" id="KW-0456">Lyase</keyword>
<evidence type="ECO:0000313" key="15">
    <source>
        <dbReference type="Proteomes" id="UP001301350"/>
    </source>
</evidence>
<evidence type="ECO:0000256" key="10">
    <source>
        <dbReference type="ARBA" id="ARBA00023317"/>
    </source>
</evidence>
<evidence type="ECO:0000256" key="4">
    <source>
        <dbReference type="ARBA" id="ARBA00022516"/>
    </source>
</evidence>
<keyword evidence="10" id="KW-0670">Pyruvate</keyword>
<name>A0AAV9IT78_CYACA</name>
<proteinExistence type="predicted"/>
<comment type="pathway">
    <text evidence="11">Phospholipid metabolism; phosphatidylethanolamine biosynthesis.</text>
</comment>
<dbReference type="PANTHER" id="PTHR10067">
    <property type="entry name" value="PHOSPHATIDYLSERINE DECARBOXYLASE"/>
    <property type="match status" value="1"/>
</dbReference>
<organism evidence="14 15">
    <name type="scientific">Cyanidium caldarium</name>
    <name type="common">Red alga</name>
    <dbReference type="NCBI Taxonomy" id="2771"/>
    <lineage>
        <taxon>Eukaryota</taxon>
        <taxon>Rhodophyta</taxon>
        <taxon>Bangiophyceae</taxon>
        <taxon>Cyanidiales</taxon>
        <taxon>Cyanidiaceae</taxon>
        <taxon>Cyanidium</taxon>
    </lineage>
</organism>
<dbReference type="GO" id="GO:0006646">
    <property type="term" value="P:phosphatidylethanolamine biosynthetic process"/>
    <property type="evidence" value="ECO:0007669"/>
    <property type="project" value="TreeGrafter"/>
</dbReference>
<dbReference type="AlphaFoldDB" id="A0AAV9IT78"/>
<evidence type="ECO:0000256" key="2">
    <source>
        <dbReference type="ARBA" id="ARBA00005189"/>
    </source>
</evidence>
<evidence type="ECO:0000256" key="6">
    <source>
        <dbReference type="ARBA" id="ARBA00023098"/>
    </source>
</evidence>
<dbReference type="Proteomes" id="UP001301350">
    <property type="component" value="Unassembled WGS sequence"/>
</dbReference>
<feature type="region of interest" description="Disordered" evidence="12">
    <location>
        <begin position="203"/>
        <end position="222"/>
    </location>
</feature>
<evidence type="ECO:0000256" key="5">
    <source>
        <dbReference type="ARBA" id="ARBA00022793"/>
    </source>
</evidence>
<dbReference type="InterPro" id="IPR033177">
    <property type="entry name" value="PSD-B"/>
</dbReference>
<reference evidence="14 15" key="1">
    <citation type="submission" date="2022-07" db="EMBL/GenBank/DDBJ databases">
        <title>Genome-wide signatures of adaptation to extreme environments.</title>
        <authorList>
            <person name="Cho C.H."/>
            <person name="Yoon H.S."/>
        </authorList>
    </citation>
    <scope>NUCLEOTIDE SEQUENCE [LARGE SCALE GENOMIC DNA]</scope>
    <source>
        <strain evidence="14 15">DBV 063 E5</strain>
    </source>
</reference>
<comment type="pathway">
    <text evidence="2">Lipid metabolism.</text>
</comment>
<dbReference type="Pfam" id="PF02666">
    <property type="entry name" value="PS_Dcarbxylase"/>
    <property type="match status" value="1"/>
</dbReference>
<feature type="chain" id="PRO_5043754171" description="phosphatidylserine decarboxylase" evidence="13">
    <location>
        <begin position="22"/>
        <end position="403"/>
    </location>
</feature>
<dbReference type="InterPro" id="IPR003817">
    <property type="entry name" value="PS_Dcarbxylase"/>
</dbReference>
<feature type="region of interest" description="Disordered" evidence="12">
    <location>
        <begin position="38"/>
        <end position="58"/>
    </location>
</feature>
<keyword evidence="13" id="KW-0732">Signal</keyword>
<evidence type="ECO:0000256" key="7">
    <source>
        <dbReference type="ARBA" id="ARBA00023209"/>
    </source>
</evidence>
<evidence type="ECO:0000256" key="3">
    <source>
        <dbReference type="ARBA" id="ARBA00012243"/>
    </source>
</evidence>
<dbReference type="PANTHER" id="PTHR10067:SF6">
    <property type="entry name" value="PHOSPHATIDYLSERINE DECARBOXYLASE PROENZYME, MITOCHONDRIAL"/>
    <property type="match status" value="1"/>
</dbReference>
<sequence>MKRVRAWWGVGAAVLATVLIGRELVSFESDATLYSTPSEGGVTVDGPTGEPREAAGAADKTPAADWAVALLRWLPLRLLSQGVGYVSVVTLPAAARKPAYTTYCWLMPACALEEVRDPLDTFRCLAEFHARRLKPSARQIDRSGAVLAPCDGRVLSLGTVGAAATLYPIKGQRMSLRELLGVTGEQDRMLATPVDVHAIRTAAASSQGRRTSTTTTATTTTTTTTANGDAEAALPHRLYYAILHLPAGGYHRFHSPVDWRVRIRRHMVGELFPVAPRTLRRVPDLLSLNERVCLLGEWPHGFFAMVAVGSTGIGNISLEFDDTLHTNRPDDRRGVCARRERRHDLPVVLRRGQDVGAFHLGSCIVLVFEAPVGGNGDGEGGASGFRFVVQPGESVRMGEALGR</sequence>
<accession>A0AAV9IT78</accession>
<evidence type="ECO:0000256" key="9">
    <source>
        <dbReference type="ARBA" id="ARBA00023264"/>
    </source>
</evidence>